<keyword evidence="3 6" id="KW-0808">Transferase</keyword>
<feature type="domain" description="Tetrapyrrole methylase" evidence="7">
    <location>
        <begin position="5"/>
        <end position="215"/>
    </location>
</feature>
<dbReference type="RefSeq" id="WP_379788007.1">
    <property type="nucleotide sequence ID" value="NZ_JBHSHL010000015.1"/>
</dbReference>
<dbReference type="NCBIfam" id="TIGR01469">
    <property type="entry name" value="cobA_cysG_Cterm"/>
    <property type="match status" value="1"/>
</dbReference>
<evidence type="ECO:0000259" key="7">
    <source>
        <dbReference type="Pfam" id="PF00590"/>
    </source>
</evidence>
<dbReference type="EC" id="2.1.1.107" evidence="1"/>
<evidence type="ECO:0000256" key="6">
    <source>
        <dbReference type="RuleBase" id="RU003960"/>
    </source>
</evidence>
<dbReference type="InterPro" id="IPR050161">
    <property type="entry name" value="Siro_Cobalamin_biosynth"/>
</dbReference>
<dbReference type="EMBL" id="JBHSHL010000015">
    <property type="protein sequence ID" value="MFC4804498.1"/>
    <property type="molecule type" value="Genomic_DNA"/>
</dbReference>
<reference evidence="10" key="1">
    <citation type="journal article" date="2019" name="Int. J. Syst. Evol. Microbiol.">
        <title>The Global Catalogue of Microorganisms (GCM) 10K type strain sequencing project: providing services to taxonomists for standard genome sequencing and annotation.</title>
        <authorList>
            <consortium name="The Broad Institute Genomics Platform"/>
            <consortium name="The Broad Institute Genome Sequencing Center for Infectious Disease"/>
            <person name="Wu L."/>
            <person name="Ma J."/>
        </authorList>
    </citation>
    <scope>NUCLEOTIDE SEQUENCE [LARGE SCALE GENOMIC DNA]</scope>
    <source>
        <strain evidence="10">CCUG 46385</strain>
    </source>
</reference>
<evidence type="ECO:0000313" key="9">
    <source>
        <dbReference type="EMBL" id="MFC4804498.1"/>
    </source>
</evidence>
<feature type="domain" description="Tetrapyrrole biosynthesis uroporphyrinogen III synthase" evidence="8">
    <location>
        <begin position="268"/>
        <end position="494"/>
    </location>
</feature>
<dbReference type="InterPro" id="IPR036108">
    <property type="entry name" value="4pyrrol_syn_uPrphyn_synt_sf"/>
</dbReference>
<evidence type="ECO:0000256" key="5">
    <source>
        <dbReference type="ARBA" id="ARBA00023244"/>
    </source>
</evidence>
<dbReference type="InterPro" id="IPR003043">
    <property type="entry name" value="Uropor_MeTrfase_CS"/>
</dbReference>
<dbReference type="InterPro" id="IPR014776">
    <property type="entry name" value="4pyrrole_Mease_sub2"/>
</dbReference>
<dbReference type="PANTHER" id="PTHR45790:SF3">
    <property type="entry name" value="S-ADENOSYL-L-METHIONINE-DEPENDENT UROPORPHYRINOGEN III METHYLTRANSFERASE, CHLOROPLASTIC"/>
    <property type="match status" value="1"/>
</dbReference>
<keyword evidence="5" id="KW-0627">Porphyrin biosynthesis</keyword>
<dbReference type="PROSITE" id="PS00840">
    <property type="entry name" value="SUMT_2"/>
    <property type="match status" value="1"/>
</dbReference>
<dbReference type="InterPro" id="IPR003754">
    <property type="entry name" value="4pyrrol_synth_uPrphyn_synth"/>
</dbReference>
<dbReference type="InterPro" id="IPR006366">
    <property type="entry name" value="CobA/CysG_C"/>
</dbReference>
<dbReference type="Gene3D" id="3.30.950.10">
    <property type="entry name" value="Methyltransferase, Cobalt-precorrin-4 Transmethylase, Domain 2"/>
    <property type="match status" value="1"/>
</dbReference>
<dbReference type="CDD" id="cd06578">
    <property type="entry name" value="HemD"/>
    <property type="match status" value="1"/>
</dbReference>
<dbReference type="Pfam" id="PF02602">
    <property type="entry name" value="HEM4"/>
    <property type="match status" value="1"/>
</dbReference>
<dbReference type="PANTHER" id="PTHR45790">
    <property type="entry name" value="SIROHEME SYNTHASE-RELATED"/>
    <property type="match status" value="1"/>
</dbReference>
<dbReference type="InterPro" id="IPR000878">
    <property type="entry name" value="4pyrrol_Mease"/>
</dbReference>
<keyword evidence="10" id="KW-1185">Reference proteome</keyword>
<comment type="caution">
    <text evidence="9">The sequence shown here is derived from an EMBL/GenBank/DDBJ whole genome shotgun (WGS) entry which is preliminary data.</text>
</comment>
<evidence type="ECO:0000256" key="3">
    <source>
        <dbReference type="ARBA" id="ARBA00022679"/>
    </source>
</evidence>
<dbReference type="Gene3D" id="3.40.50.10090">
    <property type="match status" value="2"/>
</dbReference>
<organism evidence="9 10">
    <name type="scientific">Filifactor villosus</name>
    <dbReference type="NCBI Taxonomy" id="29374"/>
    <lineage>
        <taxon>Bacteria</taxon>
        <taxon>Bacillati</taxon>
        <taxon>Bacillota</taxon>
        <taxon>Clostridia</taxon>
        <taxon>Peptostreptococcales</taxon>
        <taxon>Filifactoraceae</taxon>
        <taxon>Filifactor</taxon>
    </lineage>
</organism>
<dbReference type="InterPro" id="IPR014777">
    <property type="entry name" value="4pyrrole_Mease_sub1"/>
</dbReference>
<keyword evidence="2 6" id="KW-0489">Methyltransferase</keyword>
<dbReference type="GO" id="GO:0004851">
    <property type="term" value="F:uroporphyrin-III C-methyltransferase activity"/>
    <property type="evidence" value="ECO:0007669"/>
    <property type="project" value="UniProtKB-EC"/>
</dbReference>
<dbReference type="SUPFAM" id="SSF53790">
    <property type="entry name" value="Tetrapyrrole methylase"/>
    <property type="match status" value="1"/>
</dbReference>
<proteinExistence type="inferred from homology"/>
<keyword evidence="4" id="KW-0949">S-adenosyl-L-methionine</keyword>
<dbReference type="NCBIfam" id="NF004790">
    <property type="entry name" value="PRK06136.1"/>
    <property type="match status" value="1"/>
</dbReference>
<evidence type="ECO:0000256" key="4">
    <source>
        <dbReference type="ARBA" id="ARBA00022691"/>
    </source>
</evidence>
<dbReference type="SUPFAM" id="SSF69618">
    <property type="entry name" value="HemD-like"/>
    <property type="match status" value="1"/>
</dbReference>
<protein>
    <recommendedName>
        <fullName evidence="1">uroporphyrinogen-III C-methyltransferase</fullName>
        <ecNumber evidence="1">2.1.1.107</ecNumber>
    </recommendedName>
</protein>
<dbReference type="GO" id="GO:0032259">
    <property type="term" value="P:methylation"/>
    <property type="evidence" value="ECO:0007669"/>
    <property type="project" value="UniProtKB-KW"/>
</dbReference>
<dbReference type="Gene3D" id="3.40.1010.10">
    <property type="entry name" value="Cobalt-precorrin-4 Transmethylase, Domain 1"/>
    <property type="match status" value="1"/>
</dbReference>
<dbReference type="InterPro" id="IPR035996">
    <property type="entry name" value="4pyrrol_Methylase_sf"/>
</dbReference>
<sequence>MKNGKVYLVGAGIGEADNITVKAKKILEAADVVVHDRLLNKELLAHLGSHVELIDVGKSSSEHLMKQEEINDLLVQRARRGHRVVRLKGGDPYVFGRGGEEGEVLYREGVDFEVVPGITSGIAGLCYAGIPITHRDLASSLHLITGHHRDEGQEIDYATLSALEGTLVFYMGLKNLGSITRGLLGAGKSPETPVAVISRAGYPQQCTVCASLGKIEELAGKEEGLVSPSLIVVGEAVSLREKLNFFERRPLFGKKIVVTRAREQISGLANSLKDLGAEVIELPSIKIVPKNLEELSEEISRIENYTHLIFTSKNGVDIFMEVLLKEKDTRSLSGLKLCAIGSGTQAALLEYGLRADILPKTYVAESLFEELKNHLDIDSRVLLPRSEIARDYLRKNLETLCSVNEIHIYDTLVEGPHQLVVEKLIEDVPDYITFTSSSTVRNTVSILGDKADPLLKNDGLKIISIGPITSSTVEEHGYKVHAQAGQHDIKTLVEVLIEEEEKNK</sequence>
<gene>
    <name evidence="9" type="primary">cobA</name>
    <name evidence="9" type="ORF">ACFO4R_05315</name>
</gene>
<dbReference type="CDD" id="cd11642">
    <property type="entry name" value="SUMT"/>
    <property type="match status" value="1"/>
</dbReference>
<name>A0ABV9QKU5_9FIRM</name>
<evidence type="ECO:0000256" key="1">
    <source>
        <dbReference type="ARBA" id="ARBA00012162"/>
    </source>
</evidence>
<accession>A0ABV9QKU5</accession>
<dbReference type="Pfam" id="PF00590">
    <property type="entry name" value="TP_methylase"/>
    <property type="match status" value="1"/>
</dbReference>
<evidence type="ECO:0000259" key="8">
    <source>
        <dbReference type="Pfam" id="PF02602"/>
    </source>
</evidence>
<evidence type="ECO:0000313" key="10">
    <source>
        <dbReference type="Proteomes" id="UP001595916"/>
    </source>
</evidence>
<comment type="similarity">
    <text evidence="6">Belongs to the precorrin methyltransferase family.</text>
</comment>
<evidence type="ECO:0000256" key="2">
    <source>
        <dbReference type="ARBA" id="ARBA00022603"/>
    </source>
</evidence>
<dbReference type="Proteomes" id="UP001595916">
    <property type="component" value="Unassembled WGS sequence"/>
</dbReference>